<dbReference type="Proteomes" id="UP000551758">
    <property type="component" value="Unassembled WGS sequence"/>
</dbReference>
<protein>
    <submittedName>
        <fullName evidence="1">Uncharacterized protein</fullName>
    </submittedName>
</protein>
<reference evidence="1 2" key="1">
    <citation type="journal article" date="2020" name="Mol. Biol. Evol.">
        <title>Interspecific Gene Flow and the Evolution of Specialization in Black and White Rhinoceros.</title>
        <authorList>
            <person name="Moodley Y."/>
            <person name="Westbury M.V."/>
            <person name="Russo I.M."/>
            <person name="Gopalakrishnan S."/>
            <person name="Rakotoarivelo A."/>
            <person name="Olsen R.A."/>
            <person name="Prost S."/>
            <person name="Tunstall T."/>
            <person name="Ryder O.A."/>
            <person name="Dalen L."/>
            <person name="Bruford M.W."/>
        </authorList>
    </citation>
    <scope>NUCLEOTIDE SEQUENCE [LARGE SCALE GENOMIC DNA]</scope>
    <source>
        <strain evidence="1">SBR-YM</strain>
        <tissue evidence="1">Skin</tissue>
    </source>
</reference>
<name>A0A7J7EFI2_DICBM</name>
<dbReference type="EMBL" id="JACDTQ010003235">
    <property type="protein sequence ID" value="KAF5914529.1"/>
    <property type="molecule type" value="Genomic_DNA"/>
</dbReference>
<organism evidence="1 2">
    <name type="scientific">Diceros bicornis minor</name>
    <name type="common">South-central black rhinoceros</name>
    <dbReference type="NCBI Taxonomy" id="77932"/>
    <lineage>
        <taxon>Eukaryota</taxon>
        <taxon>Metazoa</taxon>
        <taxon>Chordata</taxon>
        <taxon>Craniata</taxon>
        <taxon>Vertebrata</taxon>
        <taxon>Euteleostomi</taxon>
        <taxon>Mammalia</taxon>
        <taxon>Eutheria</taxon>
        <taxon>Laurasiatheria</taxon>
        <taxon>Perissodactyla</taxon>
        <taxon>Rhinocerotidae</taxon>
        <taxon>Diceros</taxon>
    </lineage>
</organism>
<evidence type="ECO:0000313" key="2">
    <source>
        <dbReference type="Proteomes" id="UP000551758"/>
    </source>
</evidence>
<evidence type="ECO:0000313" key="1">
    <source>
        <dbReference type="EMBL" id="KAF5914529.1"/>
    </source>
</evidence>
<comment type="caution">
    <text evidence="1">The sequence shown here is derived from an EMBL/GenBank/DDBJ whole genome shotgun (WGS) entry which is preliminary data.</text>
</comment>
<dbReference type="AlphaFoldDB" id="A0A7J7EFI2"/>
<accession>A0A7J7EFI2</accession>
<gene>
    <name evidence="1" type="ORF">HPG69_016480</name>
</gene>
<feature type="non-terminal residue" evidence="1">
    <location>
        <position position="100"/>
    </location>
</feature>
<feature type="non-terminal residue" evidence="1">
    <location>
        <position position="1"/>
    </location>
</feature>
<keyword evidence="2" id="KW-1185">Reference proteome</keyword>
<proteinExistence type="predicted"/>
<sequence>FCVKSVILYALYQVKTGGLPVYISVLTNSPLQLQTAPVDPQVVLLCIAHLLNPVGQEGEVDGCSVYGSCKQVGPFFIDFLPSTAVFFHAILYPRLCIEEA</sequence>